<gene>
    <name evidence="6" type="ORF">D9R08_11410</name>
</gene>
<organism evidence="6 7">
    <name type="scientific">Rhodophyticola porphyridii</name>
    <dbReference type="NCBI Taxonomy" id="1852017"/>
    <lineage>
        <taxon>Bacteria</taxon>
        <taxon>Pseudomonadati</taxon>
        <taxon>Pseudomonadota</taxon>
        <taxon>Alphaproteobacteria</taxon>
        <taxon>Rhodobacterales</taxon>
        <taxon>Roseobacteraceae</taxon>
        <taxon>Rhodophyticola</taxon>
    </lineage>
</organism>
<dbReference type="Pfam" id="PF00126">
    <property type="entry name" value="HTH_1"/>
    <property type="match status" value="1"/>
</dbReference>
<dbReference type="AlphaFoldDB" id="A0A3L9XZT2"/>
<evidence type="ECO:0000256" key="4">
    <source>
        <dbReference type="ARBA" id="ARBA00023163"/>
    </source>
</evidence>
<proteinExistence type="inferred from homology"/>
<keyword evidence="3" id="KW-0238">DNA-binding</keyword>
<accession>A0A3L9XZT2</accession>
<keyword evidence="7" id="KW-1185">Reference proteome</keyword>
<dbReference type="InterPro" id="IPR036388">
    <property type="entry name" value="WH-like_DNA-bd_sf"/>
</dbReference>
<comment type="similarity">
    <text evidence="1">Belongs to the LysR transcriptional regulatory family.</text>
</comment>
<dbReference type="GO" id="GO:0006351">
    <property type="term" value="P:DNA-templated transcription"/>
    <property type="evidence" value="ECO:0007669"/>
    <property type="project" value="TreeGrafter"/>
</dbReference>
<keyword evidence="2" id="KW-0805">Transcription regulation</keyword>
<dbReference type="SUPFAM" id="SSF46785">
    <property type="entry name" value="Winged helix' DNA-binding domain"/>
    <property type="match status" value="1"/>
</dbReference>
<comment type="caution">
    <text evidence="6">The sequence shown here is derived from an EMBL/GenBank/DDBJ whole genome shotgun (WGS) entry which is preliminary data.</text>
</comment>
<dbReference type="Pfam" id="PF03466">
    <property type="entry name" value="LysR_substrate"/>
    <property type="match status" value="1"/>
</dbReference>
<dbReference type="GO" id="GO:0003700">
    <property type="term" value="F:DNA-binding transcription factor activity"/>
    <property type="evidence" value="ECO:0007669"/>
    <property type="project" value="InterPro"/>
</dbReference>
<dbReference type="CDD" id="cd08432">
    <property type="entry name" value="PBP2_GcdR_TrpI_HvrB_AmpR_like"/>
    <property type="match status" value="1"/>
</dbReference>
<dbReference type="PANTHER" id="PTHR30537">
    <property type="entry name" value="HTH-TYPE TRANSCRIPTIONAL REGULATOR"/>
    <property type="match status" value="1"/>
</dbReference>
<feature type="domain" description="HTH lysR-type" evidence="5">
    <location>
        <begin position="7"/>
        <end position="64"/>
    </location>
</feature>
<sequence length="305" mass="33165">MRELNRVHLSGLRAVEAVGRLHGLQRAADELGVSIGAVSQQVKKTEAALGRTLFHRTPAGMRPTRAGDEVLVHLGRGMAELATAVRLAGRGAEDRLVVSVAPIFASRWLVWRLSDFHARFPDIRVRIEPDIALVNPDEADVDVCIRVGRGGWPGVVAEKLLDQRVFPVCAAEMAGRLAAPADLAHVPVIRENEALFGWDVWLGAQGLSPDILGEGPTYADASLCLDAAIAGQGVFLAWETLACPALEMGQLVSPFPQRFQTGVHYWVIARQSGLRARAIAQFTSWLKAEMEASVHQWRAREARAG</sequence>
<evidence type="ECO:0000313" key="7">
    <source>
        <dbReference type="Proteomes" id="UP000281343"/>
    </source>
</evidence>
<dbReference type="PANTHER" id="PTHR30537:SF79">
    <property type="entry name" value="TRANSCRIPTIONAL REGULATOR-RELATED"/>
    <property type="match status" value="1"/>
</dbReference>
<dbReference type="GO" id="GO:0043565">
    <property type="term" value="F:sequence-specific DNA binding"/>
    <property type="evidence" value="ECO:0007669"/>
    <property type="project" value="TreeGrafter"/>
</dbReference>
<dbReference type="Gene3D" id="1.10.10.10">
    <property type="entry name" value="Winged helix-like DNA-binding domain superfamily/Winged helix DNA-binding domain"/>
    <property type="match status" value="1"/>
</dbReference>
<reference evidence="6 7" key="1">
    <citation type="submission" date="2018-10" db="EMBL/GenBank/DDBJ databases">
        <authorList>
            <person name="Jung H.S."/>
            <person name="Jeon C.O."/>
        </authorList>
    </citation>
    <scope>NUCLEOTIDE SEQUENCE [LARGE SCALE GENOMIC DNA]</scope>
    <source>
        <strain evidence="6 7">MA-7-27</strain>
    </source>
</reference>
<dbReference type="InterPro" id="IPR036390">
    <property type="entry name" value="WH_DNA-bd_sf"/>
</dbReference>
<dbReference type="OrthoDB" id="7328368at2"/>
<dbReference type="EMBL" id="RCNT01000005">
    <property type="protein sequence ID" value="RMA42059.1"/>
    <property type="molecule type" value="Genomic_DNA"/>
</dbReference>
<dbReference type="SUPFAM" id="SSF53850">
    <property type="entry name" value="Periplasmic binding protein-like II"/>
    <property type="match status" value="1"/>
</dbReference>
<dbReference type="InterPro" id="IPR058163">
    <property type="entry name" value="LysR-type_TF_proteobact-type"/>
</dbReference>
<dbReference type="InterPro" id="IPR005119">
    <property type="entry name" value="LysR_subst-bd"/>
</dbReference>
<dbReference type="PROSITE" id="PS50931">
    <property type="entry name" value="HTH_LYSR"/>
    <property type="match status" value="1"/>
</dbReference>
<dbReference type="RefSeq" id="WP_121898167.1">
    <property type="nucleotide sequence ID" value="NZ_RCNT01000005.1"/>
</dbReference>
<evidence type="ECO:0000259" key="5">
    <source>
        <dbReference type="PROSITE" id="PS50931"/>
    </source>
</evidence>
<evidence type="ECO:0000256" key="1">
    <source>
        <dbReference type="ARBA" id="ARBA00009437"/>
    </source>
</evidence>
<keyword evidence="4" id="KW-0804">Transcription</keyword>
<evidence type="ECO:0000256" key="3">
    <source>
        <dbReference type="ARBA" id="ARBA00023125"/>
    </source>
</evidence>
<dbReference type="Proteomes" id="UP000281343">
    <property type="component" value="Unassembled WGS sequence"/>
</dbReference>
<dbReference type="InterPro" id="IPR000847">
    <property type="entry name" value="LysR_HTH_N"/>
</dbReference>
<name>A0A3L9XZT2_9RHOB</name>
<evidence type="ECO:0000313" key="6">
    <source>
        <dbReference type="EMBL" id="RMA42059.1"/>
    </source>
</evidence>
<dbReference type="Gene3D" id="3.40.190.10">
    <property type="entry name" value="Periplasmic binding protein-like II"/>
    <property type="match status" value="2"/>
</dbReference>
<evidence type="ECO:0000256" key="2">
    <source>
        <dbReference type="ARBA" id="ARBA00023015"/>
    </source>
</evidence>
<protein>
    <submittedName>
        <fullName evidence="6">LysR family transcriptional regulator</fullName>
    </submittedName>
</protein>